<evidence type="ECO:0000313" key="1">
    <source>
        <dbReference type="EMBL" id="CAC86748.1"/>
    </source>
</evidence>
<proteinExistence type="predicted"/>
<reference evidence="1" key="1">
    <citation type="journal article" date="2002" name="Environ. Microbiol.">
        <title>Complete sequence of the IncP-9 TOL plasmid pWW0 from Pseudomonas putida.</title>
        <authorList>
            <person name="Greated A."/>
            <person name="Lambertson L."/>
            <person name="Williams P.A."/>
            <person name="Thomas C.M."/>
        </authorList>
    </citation>
    <scope>NUCLEOTIDE SEQUENCE [LARGE SCALE GENOMIC DNA]</scope>
    <source>
        <plasmid evidence="1">pWW0</plasmid>
    </source>
</reference>
<accession>Q8VMP1</accession>
<organism evidence="1">
    <name type="scientific">Pseudomonas putida</name>
    <name type="common">Arthrobacter siderocapsulatus</name>
    <dbReference type="NCBI Taxonomy" id="303"/>
    <lineage>
        <taxon>Bacteria</taxon>
        <taxon>Pseudomonadati</taxon>
        <taxon>Pseudomonadota</taxon>
        <taxon>Gammaproteobacteria</taxon>
        <taxon>Pseudomonadales</taxon>
        <taxon>Pseudomonadaceae</taxon>
        <taxon>Pseudomonas</taxon>
    </lineage>
</organism>
<name>Q8VMP1_PSEPU</name>
<keyword evidence="1" id="KW-0614">Plasmid</keyword>
<geneLocation type="plasmid" evidence="1">
    <name>pWW0</name>
</geneLocation>
<dbReference type="AlphaFoldDB" id="Q8VMP1"/>
<sequence>MAVAVPLLQAQISTFLKAKKNRLSRAVFFGIAVSSRFARSRKDHLTGFIFTKVDVHGNSFLSNSPVNTGQNVSVRAPFGGRLS</sequence>
<protein>
    <submittedName>
        <fullName evidence="1">Uncharacterized protein</fullName>
    </submittedName>
</protein>
<dbReference type="EMBL" id="AJ344068">
    <property type="protein sequence ID" value="CAC86748.1"/>
    <property type="molecule type" value="Genomic_DNA"/>
</dbReference>